<evidence type="ECO:0000259" key="5">
    <source>
        <dbReference type="PROSITE" id="PS50011"/>
    </source>
</evidence>
<evidence type="ECO:0000313" key="6">
    <source>
        <dbReference type="EMBL" id="KAH8372455.1"/>
    </source>
</evidence>
<keyword evidence="1 3" id="KW-0547">Nucleotide-binding</keyword>
<keyword evidence="7" id="KW-1185">Reference proteome</keyword>
<keyword evidence="4" id="KW-0418">Kinase</keyword>
<dbReference type="Gene3D" id="3.30.200.20">
    <property type="entry name" value="Phosphorylase Kinase, domain 1"/>
    <property type="match status" value="1"/>
</dbReference>
<feature type="binding site" evidence="3">
    <location>
        <position position="51"/>
    </location>
    <ligand>
        <name>ATP</name>
        <dbReference type="ChEBI" id="CHEBI:30616"/>
    </ligand>
</feature>
<dbReference type="SUPFAM" id="SSF56112">
    <property type="entry name" value="Protein kinase-like (PK-like)"/>
    <property type="match status" value="1"/>
</dbReference>
<reference evidence="6" key="1">
    <citation type="journal article" date="2021" name="Mol. Ecol. Resour.">
        <title>Phylogenomic analyses of the genus Drosophila reveals genomic signals of climate adaptation.</title>
        <authorList>
            <person name="Li F."/>
            <person name="Rane R.V."/>
            <person name="Luria V."/>
            <person name="Xiong Z."/>
            <person name="Chen J."/>
            <person name="Li Z."/>
            <person name="Catullo R.A."/>
            <person name="Griffin P.C."/>
            <person name="Schiffer M."/>
            <person name="Pearce S."/>
            <person name="Lee S.F."/>
            <person name="McElroy K."/>
            <person name="Stocker A."/>
            <person name="Shirriffs J."/>
            <person name="Cockerell F."/>
            <person name="Coppin C."/>
            <person name="Sgro C.M."/>
            <person name="Karger A."/>
            <person name="Cain J.W."/>
            <person name="Weber J.A."/>
            <person name="Santpere G."/>
            <person name="Kirschner M.W."/>
            <person name="Hoffmann A.A."/>
            <person name="Oakeshott J.G."/>
            <person name="Zhang G."/>
        </authorList>
    </citation>
    <scope>NUCLEOTIDE SEQUENCE</scope>
    <source>
        <strain evidence="6">BGI-SZ-2011g</strain>
    </source>
</reference>
<dbReference type="GO" id="GO:0007165">
    <property type="term" value="P:signal transduction"/>
    <property type="evidence" value="ECO:0007669"/>
    <property type="project" value="TreeGrafter"/>
</dbReference>
<dbReference type="GO" id="GO:0004674">
    <property type="term" value="F:protein serine/threonine kinase activity"/>
    <property type="evidence" value="ECO:0007669"/>
    <property type="project" value="UniProtKB-KW"/>
</dbReference>
<dbReference type="GO" id="GO:0005737">
    <property type="term" value="C:cytoplasm"/>
    <property type="evidence" value="ECO:0007669"/>
    <property type="project" value="TreeGrafter"/>
</dbReference>
<feature type="domain" description="Protein kinase" evidence="5">
    <location>
        <begin position="24"/>
        <end position="380"/>
    </location>
</feature>
<evidence type="ECO:0000313" key="7">
    <source>
        <dbReference type="Proteomes" id="UP001200034"/>
    </source>
</evidence>
<comment type="caution">
    <text evidence="6">The sequence shown here is derived from an EMBL/GenBank/DDBJ whole genome shotgun (WGS) entry which is preliminary data.</text>
</comment>
<accession>A0AAD4PL84</accession>
<organism evidence="6 7">
    <name type="scientific">Drosophila rubida</name>
    <dbReference type="NCBI Taxonomy" id="30044"/>
    <lineage>
        <taxon>Eukaryota</taxon>
        <taxon>Metazoa</taxon>
        <taxon>Ecdysozoa</taxon>
        <taxon>Arthropoda</taxon>
        <taxon>Hexapoda</taxon>
        <taxon>Insecta</taxon>
        <taxon>Pterygota</taxon>
        <taxon>Neoptera</taxon>
        <taxon>Endopterygota</taxon>
        <taxon>Diptera</taxon>
        <taxon>Brachycera</taxon>
        <taxon>Muscomorpha</taxon>
        <taxon>Ephydroidea</taxon>
        <taxon>Drosophilidae</taxon>
        <taxon>Drosophila</taxon>
    </lineage>
</organism>
<keyword evidence="4" id="KW-0808">Transferase</keyword>
<dbReference type="EMBL" id="JAJJHW010002585">
    <property type="protein sequence ID" value="KAH8372455.1"/>
    <property type="molecule type" value="Genomic_DNA"/>
</dbReference>
<proteinExistence type="inferred from homology"/>
<evidence type="ECO:0000256" key="3">
    <source>
        <dbReference type="PROSITE-ProRule" id="PRU10141"/>
    </source>
</evidence>
<dbReference type="InterPro" id="IPR011009">
    <property type="entry name" value="Kinase-like_dom_sf"/>
</dbReference>
<dbReference type="FunFam" id="1.10.510.10:FF:001237">
    <property type="entry name" value="GM20338"/>
    <property type="match status" value="1"/>
</dbReference>
<keyword evidence="4" id="KW-0723">Serine/threonine-protein kinase</keyword>
<evidence type="ECO:0000256" key="1">
    <source>
        <dbReference type="ARBA" id="ARBA00022741"/>
    </source>
</evidence>
<dbReference type="InterPro" id="IPR008271">
    <property type="entry name" value="Ser/Thr_kinase_AS"/>
</dbReference>
<feature type="non-terminal residue" evidence="6">
    <location>
        <position position="385"/>
    </location>
</feature>
<dbReference type="GO" id="GO:0043410">
    <property type="term" value="P:positive regulation of MAPK cascade"/>
    <property type="evidence" value="ECO:0007669"/>
    <property type="project" value="TreeGrafter"/>
</dbReference>
<dbReference type="Gene3D" id="1.10.510.10">
    <property type="entry name" value="Transferase(Phosphotransferase) domain 1"/>
    <property type="match status" value="1"/>
</dbReference>
<dbReference type="InterPro" id="IPR000719">
    <property type="entry name" value="Prot_kinase_dom"/>
</dbReference>
<dbReference type="PROSITE" id="PS50011">
    <property type="entry name" value="PROTEIN_KINASE_DOM"/>
    <property type="match status" value="1"/>
</dbReference>
<feature type="non-terminal residue" evidence="6">
    <location>
        <position position="1"/>
    </location>
</feature>
<dbReference type="InterPro" id="IPR017441">
    <property type="entry name" value="Protein_kinase_ATP_BS"/>
</dbReference>
<evidence type="ECO:0000256" key="2">
    <source>
        <dbReference type="ARBA" id="ARBA00022840"/>
    </source>
</evidence>
<dbReference type="PROSITE" id="PS00108">
    <property type="entry name" value="PROTEIN_KINASE_ST"/>
    <property type="match status" value="1"/>
</dbReference>
<gene>
    <name evidence="6" type="ORF">KR093_011628</name>
</gene>
<dbReference type="AlphaFoldDB" id="A0AAD4PL84"/>
<keyword evidence="2 3" id="KW-0067">ATP-binding</keyword>
<dbReference type="PANTHER" id="PTHR23257:SF706">
    <property type="entry name" value="PROTO-ONCOGENE SERINE_THREONINE-PROTEIN KINASE MOS"/>
    <property type="match status" value="1"/>
</dbReference>
<evidence type="ECO:0000256" key="4">
    <source>
        <dbReference type="RuleBase" id="RU000304"/>
    </source>
</evidence>
<dbReference type="PANTHER" id="PTHR23257">
    <property type="entry name" value="SERINE-THREONINE PROTEIN KINASE"/>
    <property type="match status" value="1"/>
</dbReference>
<protein>
    <recommendedName>
        <fullName evidence="5">Protein kinase domain-containing protein</fullName>
    </recommendedName>
</protein>
<dbReference type="GO" id="GO:1902103">
    <property type="term" value="P:negative regulation of metaphase/anaphase transition of meiotic cell cycle"/>
    <property type="evidence" value="ECO:0007669"/>
    <property type="project" value="TreeGrafter"/>
</dbReference>
<dbReference type="SMART" id="SM00220">
    <property type="entry name" value="S_TKc"/>
    <property type="match status" value="1"/>
</dbReference>
<dbReference type="Proteomes" id="UP001200034">
    <property type="component" value="Unassembled WGS sequence"/>
</dbReference>
<dbReference type="PROSITE" id="PS00107">
    <property type="entry name" value="PROTEIN_KINASE_ATP"/>
    <property type="match status" value="1"/>
</dbReference>
<dbReference type="GO" id="GO:0005524">
    <property type="term" value="F:ATP binding"/>
    <property type="evidence" value="ECO:0007669"/>
    <property type="project" value="UniProtKB-UniRule"/>
</dbReference>
<comment type="similarity">
    <text evidence="4">Belongs to the protein kinase superfamily.</text>
</comment>
<dbReference type="InterPro" id="IPR050167">
    <property type="entry name" value="Ser_Thr_protein_kinase"/>
</dbReference>
<name>A0AAD4PL84_9MUSC</name>
<sequence length="385" mass="43755">ENAIVLTTPKRNELLRDGPTESMTNRCHVLGRGAYGTVFKAIYREHAVALKVIKNSAISTLHNETHVLNWKHKNIVRLIKVESNAEFGLLIMERPNGLCLQRVTDTLALPLVHRVLITLDVLAALRYCHAQNVLHLDVKPPNILIALGSNVNSKITRSYICKLCDFGSSVKLDEFCSSPLNTKGTLRYMSPEALRSAPLSCASDIYSLGITMWQLQARRLPFYQLCCNDTIAYQVVKYDLRPDNYSLLEELKLGTDQPEMLPIISCDCEERGQGIRNNSIELMCRYMNRINPQLDAILSSELFKKARRNLNFDCSHGRVSKRKVKQRNKQPRLANYFDNLSTASAAYLESAYSDLYKSCWLSQPQQRVSSLQLQKNLELILAKCF</sequence>
<dbReference type="Pfam" id="PF00069">
    <property type="entry name" value="Pkinase"/>
    <property type="match status" value="1"/>
</dbReference>